<dbReference type="Proteomes" id="UP000677054">
    <property type="component" value="Unassembled WGS sequence"/>
</dbReference>
<dbReference type="EMBL" id="LR899677">
    <property type="protein sequence ID" value="CAD7241653.1"/>
    <property type="molecule type" value="Genomic_DNA"/>
</dbReference>
<name>A0A7R8X610_9CRUS</name>
<feature type="compositionally biased region" description="Basic and acidic residues" evidence="1">
    <location>
        <begin position="15"/>
        <end position="24"/>
    </location>
</feature>
<gene>
    <name evidence="2" type="ORF">DSTB1V02_LOCUS1635</name>
</gene>
<dbReference type="AlphaFoldDB" id="A0A7R8X610"/>
<keyword evidence="3" id="KW-1185">Reference proteome</keyword>
<reference evidence="2" key="1">
    <citation type="submission" date="2020-11" db="EMBL/GenBank/DDBJ databases">
        <authorList>
            <person name="Tran Van P."/>
        </authorList>
    </citation>
    <scope>NUCLEOTIDE SEQUENCE</scope>
</reference>
<feature type="compositionally biased region" description="Basic and acidic residues" evidence="1">
    <location>
        <begin position="410"/>
        <end position="420"/>
    </location>
</feature>
<evidence type="ECO:0000313" key="2">
    <source>
        <dbReference type="EMBL" id="CAD7241653.1"/>
    </source>
</evidence>
<evidence type="ECO:0000313" key="3">
    <source>
        <dbReference type="Proteomes" id="UP000677054"/>
    </source>
</evidence>
<dbReference type="EMBL" id="CAJPEV010000160">
    <property type="protein sequence ID" value="CAG0881596.1"/>
    <property type="molecule type" value="Genomic_DNA"/>
</dbReference>
<feature type="region of interest" description="Disordered" evidence="1">
    <location>
        <begin position="392"/>
        <end position="423"/>
    </location>
</feature>
<sequence length="607" mass="68115">MDHPEIQQGSSPMDGRPHGQLHDLSHLFKGDHTKGIAKPKPARPLHRLSGKNRLLWSKLNNQKPKNKFVECFSCRLHKWSEMHGSLQWTDEESQGILKEWDHPCCETEVKEADEWLQETGARESRLVRIPTFPCSVKVDAFNDSIIKQAIPLARCNAPIVRYPFRECSLIDPHQSLFLHWNSKLLDINCQAQHKILFESPLAKISDVDGSTSVNLDLPVEELPLESSQMQSEEVEKFLSFLNEDEDSEWACDIQEASGIQEKLTSGSGSESEFSNLQNVLSHWKSWNEQAKPSSCDYVSWTKSVSLKGILFHGSIYTPKDLGKVWDMKSSKSRRVIHSSSSSSESGDSDLHPDLRVKKDQVLPHDLPNPTSCPENVKSEDYVEMQPLVTKCQKKTERAVTSRTSTCHIQQRREQKEDSGKVKSWKSYRLISDSETSSESEGSDLQIDVRADDNQIVSEASTQPTSLQGSLTKNCAGMQYPVEKSQKTGTDVALKGRTSSRQHKRSKEKDLSNIGCYTKSWKSFELISESSSESEDSDVFPGGVQNKPMLPNTLWDTTIYEENMILKCVGAQGLPCATKEQMGALIYFPRGPGAASPTLAEGSSWVLL</sequence>
<protein>
    <submittedName>
        <fullName evidence="2">Uncharacterized protein</fullName>
    </submittedName>
</protein>
<proteinExistence type="predicted"/>
<organism evidence="2">
    <name type="scientific">Darwinula stevensoni</name>
    <dbReference type="NCBI Taxonomy" id="69355"/>
    <lineage>
        <taxon>Eukaryota</taxon>
        <taxon>Metazoa</taxon>
        <taxon>Ecdysozoa</taxon>
        <taxon>Arthropoda</taxon>
        <taxon>Crustacea</taxon>
        <taxon>Oligostraca</taxon>
        <taxon>Ostracoda</taxon>
        <taxon>Podocopa</taxon>
        <taxon>Podocopida</taxon>
        <taxon>Darwinulocopina</taxon>
        <taxon>Darwinuloidea</taxon>
        <taxon>Darwinulidae</taxon>
        <taxon>Darwinula</taxon>
    </lineage>
</organism>
<feature type="region of interest" description="Disordered" evidence="1">
    <location>
        <begin position="1"/>
        <end position="24"/>
    </location>
</feature>
<accession>A0A7R8X610</accession>
<evidence type="ECO:0000256" key="1">
    <source>
        <dbReference type="SAM" id="MobiDB-lite"/>
    </source>
</evidence>
<feature type="region of interest" description="Disordered" evidence="1">
    <location>
        <begin position="485"/>
        <end position="508"/>
    </location>
</feature>